<comment type="caution">
    <text evidence="1">The sequence shown here is derived from an EMBL/GenBank/DDBJ whole genome shotgun (WGS) entry which is preliminary data.</text>
</comment>
<gene>
    <name evidence="1" type="ORF">E2C01_018552</name>
</gene>
<dbReference type="AlphaFoldDB" id="A0A5B7DVG0"/>
<keyword evidence="2" id="KW-1185">Reference proteome</keyword>
<name>A0A5B7DVG0_PORTR</name>
<evidence type="ECO:0000313" key="2">
    <source>
        <dbReference type="Proteomes" id="UP000324222"/>
    </source>
</evidence>
<proteinExistence type="predicted"/>
<organism evidence="1 2">
    <name type="scientific">Portunus trituberculatus</name>
    <name type="common">Swimming crab</name>
    <name type="synonym">Neptunus trituberculatus</name>
    <dbReference type="NCBI Taxonomy" id="210409"/>
    <lineage>
        <taxon>Eukaryota</taxon>
        <taxon>Metazoa</taxon>
        <taxon>Ecdysozoa</taxon>
        <taxon>Arthropoda</taxon>
        <taxon>Crustacea</taxon>
        <taxon>Multicrustacea</taxon>
        <taxon>Malacostraca</taxon>
        <taxon>Eumalacostraca</taxon>
        <taxon>Eucarida</taxon>
        <taxon>Decapoda</taxon>
        <taxon>Pleocyemata</taxon>
        <taxon>Brachyura</taxon>
        <taxon>Eubrachyura</taxon>
        <taxon>Portunoidea</taxon>
        <taxon>Portunidae</taxon>
        <taxon>Portuninae</taxon>
        <taxon>Portunus</taxon>
    </lineage>
</organism>
<protein>
    <submittedName>
        <fullName evidence="1">Uncharacterized protein</fullName>
    </submittedName>
</protein>
<sequence length="87" mass="9499">MPVFPNVHISPKKFRLMGQIFSTAKRVASSVVALSYLAVVREAVAMALTLKALLRQTLWSILTGDQLGNTATRCILRSERCPVVVSA</sequence>
<dbReference type="Proteomes" id="UP000324222">
    <property type="component" value="Unassembled WGS sequence"/>
</dbReference>
<reference evidence="1 2" key="1">
    <citation type="submission" date="2019-05" db="EMBL/GenBank/DDBJ databases">
        <title>Another draft genome of Portunus trituberculatus and its Hox gene families provides insights of decapod evolution.</title>
        <authorList>
            <person name="Jeong J.-H."/>
            <person name="Song I."/>
            <person name="Kim S."/>
            <person name="Choi T."/>
            <person name="Kim D."/>
            <person name="Ryu S."/>
            <person name="Kim W."/>
        </authorList>
    </citation>
    <scope>NUCLEOTIDE SEQUENCE [LARGE SCALE GENOMIC DNA]</scope>
    <source>
        <tissue evidence="1">Muscle</tissue>
    </source>
</reference>
<dbReference type="EMBL" id="VSRR010001462">
    <property type="protein sequence ID" value="MPC25438.1"/>
    <property type="molecule type" value="Genomic_DNA"/>
</dbReference>
<evidence type="ECO:0000313" key="1">
    <source>
        <dbReference type="EMBL" id="MPC25438.1"/>
    </source>
</evidence>
<accession>A0A5B7DVG0</accession>